<evidence type="ECO:0000313" key="5">
    <source>
        <dbReference type="EMBL" id="KAF4610492.1"/>
    </source>
</evidence>
<dbReference type="AlphaFoldDB" id="A0A8H4QHI3"/>
<dbReference type="InterPro" id="IPR036188">
    <property type="entry name" value="FAD/NAD-bd_sf"/>
</dbReference>
<dbReference type="PANTHER" id="PTHR46720">
    <property type="entry name" value="HYDROXYLASE, PUTATIVE (AFU_ORTHOLOGUE AFUA_3G01460)-RELATED"/>
    <property type="match status" value="1"/>
</dbReference>
<evidence type="ECO:0000256" key="3">
    <source>
        <dbReference type="ARBA" id="ARBA00023002"/>
    </source>
</evidence>
<dbReference type="GO" id="GO:0044550">
    <property type="term" value="P:secondary metabolite biosynthetic process"/>
    <property type="evidence" value="ECO:0007669"/>
    <property type="project" value="TreeGrafter"/>
</dbReference>
<dbReference type="PRINTS" id="PR00420">
    <property type="entry name" value="RNGMNOXGNASE"/>
</dbReference>
<evidence type="ECO:0000256" key="1">
    <source>
        <dbReference type="ARBA" id="ARBA00022630"/>
    </source>
</evidence>
<dbReference type="PANTHER" id="PTHR46720:SF3">
    <property type="entry name" value="FAD-BINDING DOMAIN-CONTAINING PROTEIN-RELATED"/>
    <property type="match status" value="1"/>
</dbReference>
<keyword evidence="3" id="KW-0560">Oxidoreductase</keyword>
<sequence>MPPGTKFRVAICGAGIGGLTTAVALARYPDIEVVIYEAAERLAEIGAGIGLFPRPWEIIKKLGLDEELLKTTDIKPVQGPAPSFRYRRSDRPEGLEFYTLITKGNLITFHRPDFQTVLLKRLPSSYKVHCSKRLRSYTQRQGGPINLLFEDGTQASCDVLLGADGLKSSVRRSLLGEKAQWAQSQNNWSEAADITAMIEPTWSGTNAYRALIPADRLRSRRPDHRVLTTPTQYLGKGGYIIAYPIARGKMVNFVAFKSQHELENSKFNGPWVCPTEKAEFVSFFRNWEPEVQALLDCVDKPLRWAIHTVKPLKSWVSGNAAILGDAAHAMTPHQGSGAGQAIEDAYILATLLGHPLTTKDTISRALGIYDHIRRPLAYKVHECSRKNGLYFTLSNPEIDFDRVPEHEMLNQLKVLGQVFTKNWEWSWNSSIGSAVLEAMRLLETSC</sequence>
<name>A0A8H4QHI3_9AGAR</name>
<keyword evidence="1" id="KW-0285">Flavoprotein</keyword>
<keyword evidence="6" id="KW-1185">Reference proteome</keyword>
<dbReference type="InterPro" id="IPR051104">
    <property type="entry name" value="FAD_monoxygenase"/>
</dbReference>
<reference evidence="5 6" key="1">
    <citation type="submission" date="2019-12" db="EMBL/GenBank/DDBJ databases">
        <authorList>
            <person name="Floudas D."/>
            <person name="Bentzer J."/>
            <person name="Ahren D."/>
            <person name="Johansson T."/>
            <person name="Persson P."/>
            <person name="Tunlid A."/>
        </authorList>
    </citation>
    <scope>NUCLEOTIDE SEQUENCE [LARGE SCALE GENOMIC DNA]</scope>
    <source>
        <strain evidence="5 6">CBS 102.39</strain>
    </source>
</reference>
<feature type="domain" description="FAD-binding" evidence="4">
    <location>
        <begin position="8"/>
        <end position="175"/>
    </location>
</feature>
<dbReference type="Gene3D" id="3.50.50.60">
    <property type="entry name" value="FAD/NAD(P)-binding domain"/>
    <property type="match status" value="1"/>
</dbReference>
<dbReference type="SUPFAM" id="SSF51905">
    <property type="entry name" value="FAD/NAD(P)-binding domain"/>
    <property type="match status" value="1"/>
</dbReference>
<dbReference type="GO" id="GO:0071949">
    <property type="term" value="F:FAD binding"/>
    <property type="evidence" value="ECO:0007669"/>
    <property type="project" value="InterPro"/>
</dbReference>
<comment type="caution">
    <text evidence="5">The sequence shown here is derived from an EMBL/GenBank/DDBJ whole genome shotgun (WGS) entry which is preliminary data.</text>
</comment>
<dbReference type="Proteomes" id="UP000521872">
    <property type="component" value="Unassembled WGS sequence"/>
</dbReference>
<protein>
    <recommendedName>
        <fullName evidence="4">FAD-binding domain-containing protein</fullName>
    </recommendedName>
</protein>
<organism evidence="5 6">
    <name type="scientific">Agrocybe pediades</name>
    <dbReference type="NCBI Taxonomy" id="84607"/>
    <lineage>
        <taxon>Eukaryota</taxon>
        <taxon>Fungi</taxon>
        <taxon>Dikarya</taxon>
        <taxon>Basidiomycota</taxon>
        <taxon>Agaricomycotina</taxon>
        <taxon>Agaricomycetes</taxon>
        <taxon>Agaricomycetidae</taxon>
        <taxon>Agaricales</taxon>
        <taxon>Agaricineae</taxon>
        <taxon>Strophariaceae</taxon>
        <taxon>Agrocybe</taxon>
    </lineage>
</organism>
<evidence type="ECO:0000259" key="4">
    <source>
        <dbReference type="Pfam" id="PF01494"/>
    </source>
</evidence>
<proteinExistence type="predicted"/>
<feature type="domain" description="FAD-binding" evidence="4">
    <location>
        <begin position="312"/>
        <end position="381"/>
    </location>
</feature>
<dbReference type="InterPro" id="IPR002938">
    <property type="entry name" value="FAD-bd"/>
</dbReference>
<dbReference type="GO" id="GO:0016491">
    <property type="term" value="F:oxidoreductase activity"/>
    <property type="evidence" value="ECO:0007669"/>
    <property type="project" value="UniProtKB-KW"/>
</dbReference>
<evidence type="ECO:0000313" key="6">
    <source>
        <dbReference type="Proteomes" id="UP000521872"/>
    </source>
</evidence>
<dbReference type="EMBL" id="JAACJL010000058">
    <property type="protein sequence ID" value="KAF4610492.1"/>
    <property type="molecule type" value="Genomic_DNA"/>
</dbReference>
<keyword evidence="2" id="KW-0274">FAD</keyword>
<accession>A0A8H4QHI3</accession>
<gene>
    <name evidence="5" type="ORF">D9613_007229</name>
</gene>
<evidence type="ECO:0000256" key="2">
    <source>
        <dbReference type="ARBA" id="ARBA00022827"/>
    </source>
</evidence>
<dbReference type="SUPFAM" id="SSF54373">
    <property type="entry name" value="FAD-linked reductases, C-terminal domain"/>
    <property type="match status" value="1"/>
</dbReference>
<dbReference type="Pfam" id="PF01494">
    <property type="entry name" value="FAD_binding_3"/>
    <property type="match status" value="2"/>
</dbReference>